<dbReference type="AlphaFoldDB" id="N1PZY5"/>
<evidence type="ECO:0000256" key="1">
    <source>
        <dbReference type="SAM" id="MobiDB-lite"/>
    </source>
</evidence>
<dbReference type="Proteomes" id="UP000016933">
    <property type="component" value="Unassembled WGS sequence"/>
</dbReference>
<protein>
    <submittedName>
        <fullName evidence="2">Uncharacterized protein</fullName>
    </submittedName>
</protein>
<reference evidence="3" key="1">
    <citation type="journal article" date="2012" name="PLoS Genet.">
        <title>The genomes of the fungal plant pathogens Cladosporium fulvum and Dothistroma septosporum reveal adaptation to different hosts and lifestyles but also signatures of common ancestry.</title>
        <authorList>
            <person name="de Wit P.J.G.M."/>
            <person name="van der Burgt A."/>
            <person name="Oekmen B."/>
            <person name="Stergiopoulos I."/>
            <person name="Abd-Elsalam K.A."/>
            <person name="Aerts A.L."/>
            <person name="Bahkali A.H."/>
            <person name="Beenen H.G."/>
            <person name="Chettri P."/>
            <person name="Cox M.P."/>
            <person name="Datema E."/>
            <person name="de Vries R.P."/>
            <person name="Dhillon B."/>
            <person name="Ganley A.R."/>
            <person name="Griffiths S.A."/>
            <person name="Guo Y."/>
            <person name="Hamelin R.C."/>
            <person name="Henrissat B."/>
            <person name="Kabir M.S."/>
            <person name="Jashni M.K."/>
            <person name="Kema G."/>
            <person name="Klaubauf S."/>
            <person name="Lapidus A."/>
            <person name="Levasseur A."/>
            <person name="Lindquist E."/>
            <person name="Mehrabi R."/>
            <person name="Ohm R.A."/>
            <person name="Owen T.J."/>
            <person name="Salamov A."/>
            <person name="Schwelm A."/>
            <person name="Schijlen E."/>
            <person name="Sun H."/>
            <person name="van den Burg H.A."/>
            <person name="van Ham R.C.H.J."/>
            <person name="Zhang S."/>
            <person name="Goodwin S.B."/>
            <person name="Grigoriev I.V."/>
            <person name="Collemare J."/>
            <person name="Bradshaw R.E."/>
        </authorList>
    </citation>
    <scope>NUCLEOTIDE SEQUENCE [LARGE SCALE GENOMIC DNA]</scope>
    <source>
        <strain evidence="3">NZE10 / CBS 128990</strain>
    </source>
</reference>
<dbReference type="EMBL" id="KB446535">
    <property type="protein sequence ID" value="EME48992.1"/>
    <property type="molecule type" value="Genomic_DNA"/>
</dbReference>
<sequence length="130" mass="14834">MDADNNIRHSVYGSKASPNERTSFQVLKREIDIQLDVIMRRNRKVVSSSTVADDRQVRQMESHQSARSGWHLQPSRRALRRSVLPTTPSAVPPPALTEAMTQIPDDNYCSAPLIPPTDYQTWKHTRVIQQ</sequence>
<organism evidence="2 3">
    <name type="scientific">Dothistroma septosporum (strain NZE10 / CBS 128990)</name>
    <name type="common">Red band needle blight fungus</name>
    <name type="synonym">Mycosphaerella pini</name>
    <dbReference type="NCBI Taxonomy" id="675120"/>
    <lineage>
        <taxon>Eukaryota</taxon>
        <taxon>Fungi</taxon>
        <taxon>Dikarya</taxon>
        <taxon>Ascomycota</taxon>
        <taxon>Pezizomycotina</taxon>
        <taxon>Dothideomycetes</taxon>
        <taxon>Dothideomycetidae</taxon>
        <taxon>Mycosphaerellales</taxon>
        <taxon>Mycosphaerellaceae</taxon>
        <taxon>Dothistroma</taxon>
    </lineage>
</organism>
<accession>N1PZY5</accession>
<keyword evidence="3" id="KW-1185">Reference proteome</keyword>
<gene>
    <name evidence="2" type="ORF">DOTSEDRAFT_67890</name>
</gene>
<name>N1PZY5_DOTSN</name>
<dbReference type="HOGENOM" id="CLU_1938102_0_0_1"/>
<feature type="region of interest" description="Disordered" evidence="1">
    <location>
        <begin position="46"/>
        <end position="76"/>
    </location>
</feature>
<feature type="compositionally biased region" description="Basic and acidic residues" evidence="1">
    <location>
        <begin position="52"/>
        <end position="61"/>
    </location>
</feature>
<proteinExistence type="predicted"/>
<reference evidence="2 3" key="2">
    <citation type="journal article" date="2012" name="PLoS Pathog.">
        <title>Diverse lifestyles and strategies of plant pathogenesis encoded in the genomes of eighteen Dothideomycetes fungi.</title>
        <authorList>
            <person name="Ohm R.A."/>
            <person name="Feau N."/>
            <person name="Henrissat B."/>
            <person name="Schoch C.L."/>
            <person name="Horwitz B.A."/>
            <person name="Barry K.W."/>
            <person name="Condon B.J."/>
            <person name="Copeland A.C."/>
            <person name="Dhillon B."/>
            <person name="Glaser F."/>
            <person name="Hesse C.N."/>
            <person name="Kosti I."/>
            <person name="LaButti K."/>
            <person name="Lindquist E.A."/>
            <person name="Lucas S."/>
            <person name="Salamov A.A."/>
            <person name="Bradshaw R.E."/>
            <person name="Ciuffetti L."/>
            <person name="Hamelin R.C."/>
            <person name="Kema G.H.J."/>
            <person name="Lawrence C."/>
            <person name="Scott J.A."/>
            <person name="Spatafora J.W."/>
            <person name="Turgeon B.G."/>
            <person name="de Wit P.J.G.M."/>
            <person name="Zhong S."/>
            <person name="Goodwin S.B."/>
            <person name="Grigoriev I.V."/>
        </authorList>
    </citation>
    <scope>NUCLEOTIDE SEQUENCE [LARGE SCALE GENOMIC DNA]</scope>
    <source>
        <strain evidence="3">NZE10 / CBS 128990</strain>
    </source>
</reference>
<evidence type="ECO:0000313" key="3">
    <source>
        <dbReference type="Proteomes" id="UP000016933"/>
    </source>
</evidence>
<evidence type="ECO:0000313" key="2">
    <source>
        <dbReference type="EMBL" id="EME48992.1"/>
    </source>
</evidence>